<dbReference type="InterPro" id="IPR015422">
    <property type="entry name" value="PyrdxlP-dep_Trfase_small"/>
</dbReference>
<dbReference type="PRINTS" id="PR00753">
    <property type="entry name" value="ACCSYNTHASE"/>
</dbReference>
<dbReference type="Gene3D" id="3.90.1150.10">
    <property type="entry name" value="Aspartate Aminotransferase, domain 1"/>
    <property type="match status" value="1"/>
</dbReference>
<dbReference type="InterPro" id="IPR015421">
    <property type="entry name" value="PyrdxlP-dep_Trfase_major"/>
</dbReference>
<dbReference type="InterPro" id="IPR004839">
    <property type="entry name" value="Aminotransferase_I/II_large"/>
</dbReference>
<dbReference type="InterPro" id="IPR050478">
    <property type="entry name" value="Ethylene_sulfur-biosynth"/>
</dbReference>
<dbReference type="CDD" id="cd00609">
    <property type="entry name" value="AAT_like"/>
    <property type="match status" value="1"/>
</dbReference>
<sequence length="441" mass="48596">MSRLPSLSDRARERLALPQPHVYTAPPGPFYDPQLYPDGAINLSTAENSLLSERLIKHMSRPITIHPQHLKYRGTLVRTNLPTVEDLLPEYINDHFNPVVQVTRENSVAGPGIGAVLAQLIWALANQGTGVLLSAPFYDEYVRDVVHPGNARVVLAEIPGDIDSLSIAVFPYLERKLLESQEQGVKVEVLLLCNPHNPIPICCPPEVVQGYALFAEKHNLHLVVDEVFGLSTFESAFPPAVNSKFESILSYNLPAIGVNPARVHVLAGPTKDFGASGFKLGLLVSPSNLELINLMRPLFNATPISAASDLLFARVLSDKPFVKNFLADNSVALGAAYEYVARWMIFHKLSFTRANAGVYVLVDLAPFIARITDPSDSDTKKLDRAVAAMLEEKVFLKPTALMADPIPTRFRLIFTQSRATMKLALQRIERAFEVPPAPLDD</sequence>
<dbReference type="Gene3D" id="3.40.640.10">
    <property type="entry name" value="Type I PLP-dependent aspartate aminotransferase-like (Major domain)"/>
    <property type="match status" value="1"/>
</dbReference>
<proteinExistence type="predicted"/>
<organism evidence="3 4">
    <name type="scientific">Mycena metata</name>
    <dbReference type="NCBI Taxonomy" id="1033252"/>
    <lineage>
        <taxon>Eukaryota</taxon>
        <taxon>Fungi</taxon>
        <taxon>Dikarya</taxon>
        <taxon>Basidiomycota</taxon>
        <taxon>Agaricomycotina</taxon>
        <taxon>Agaricomycetes</taxon>
        <taxon>Agaricomycetidae</taxon>
        <taxon>Agaricales</taxon>
        <taxon>Marasmiineae</taxon>
        <taxon>Mycenaceae</taxon>
        <taxon>Mycena</taxon>
    </lineage>
</organism>
<dbReference type="GO" id="GO:0008483">
    <property type="term" value="F:transaminase activity"/>
    <property type="evidence" value="ECO:0007669"/>
    <property type="project" value="TreeGrafter"/>
</dbReference>
<keyword evidence="1" id="KW-0663">Pyridoxal phosphate</keyword>
<evidence type="ECO:0000313" key="4">
    <source>
        <dbReference type="Proteomes" id="UP001215598"/>
    </source>
</evidence>
<gene>
    <name evidence="3" type="ORF">B0H16DRAFT_1554805</name>
</gene>
<evidence type="ECO:0000256" key="1">
    <source>
        <dbReference type="ARBA" id="ARBA00022898"/>
    </source>
</evidence>
<dbReference type="Proteomes" id="UP001215598">
    <property type="component" value="Unassembled WGS sequence"/>
</dbReference>
<dbReference type="SUPFAM" id="SSF53383">
    <property type="entry name" value="PLP-dependent transferases"/>
    <property type="match status" value="1"/>
</dbReference>
<accession>A0AAD7N7L4</accession>
<evidence type="ECO:0000259" key="2">
    <source>
        <dbReference type="Pfam" id="PF00155"/>
    </source>
</evidence>
<dbReference type="GO" id="GO:0030170">
    <property type="term" value="F:pyridoxal phosphate binding"/>
    <property type="evidence" value="ECO:0007669"/>
    <property type="project" value="InterPro"/>
</dbReference>
<evidence type="ECO:0000313" key="3">
    <source>
        <dbReference type="EMBL" id="KAJ7747842.1"/>
    </source>
</evidence>
<reference evidence="3" key="1">
    <citation type="submission" date="2023-03" db="EMBL/GenBank/DDBJ databases">
        <title>Massive genome expansion in bonnet fungi (Mycena s.s.) driven by repeated elements and novel gene families across ecological guilds.</title>
        <authorList>
            <consortium name="Lawrence Berkeley National Laboratory"/>
            <person name="Harder C.B."/>
            <person name="Miyauchi S."/>
            <person name="Viragh M."/>
            <person name="Kuo A."/>
            <person name="Thoen E."/>
            <person name="Andreopoulos B."/>
            <person name="Lu D."/>
            <person name="Skrede I."/>
            <person name="Drula E."/>
            <person name="Henrissat B."/>
            <person name="Morin E."/>
            <person name="Kohler A."/>
            <person name="Barry K."/>
            <person name="LaButti K."/>
            <person name="Morin E."/>
            <person name="Salamov A."/>
            <person name="Lipzen A."/>
            <person name="Mereny Z."/>
            <person name="Hegedus B."/>
            <person name="Baldrian P."/>
            <person name="Stursova M."/>
            <person name="Weitz H."/>
            <person name="Taylor A."/>
            <person name="Grigoriev I.V."/>
            <person name="Nagy L.G."/>
            <person name="Martin F."/>
            <person name="Kauserud H."/>
        </authorList>
    </citation>
    <scope>NUCLEOTIDE SEQUENCE</scope>
    <source>
        <strain evidence="3">CBHHK182m</strain>
    </source>
</reference>
<keyword evidence="3" id="KW-0808">Transferase</keyword>
<dbReference type="EMBL" id="JARKIB010000075">
    <property type="protein sequence ID" value="KAJ7747842.1"/>
    <property type="molecule type" value="Genomic_DNA"/>
</dbReference>
<protein>
    <submittedName>
        <fullName evidence="3">PLP-dependent transferase</fullName>
    </submittedName>
</protein>
<keyword evidence="4" id="KW-1185">Reference proteome</keyword>
<dbReference type="PANTHER" id="PTHR43795:SF39">
    <property type="entry name" value="AMINOTRANSFERASE CLASS I_CLASSII DOMAIN-CONTAINING PROTEIN"/>
    <property type="match status" value="1"/>
</dbReference>
<dbReference type="AlphaFoldDB" id="A0AAD7N7L4"/>
<dbReference type="Pfam" id="PF00155">
    <property type="entry name" value="Aminotran_1_2"/>
    <property type="match status" value="1"/>
</dbReference>
<dbReference type="InterPro" id="IPR015424">
    <property type="entry name" value="PyrdxlP-dep_Trfase"/>
</dbReference>
<dbReference type="PANTHER" id="PTHR43795">
    <property type="entry name" value="BIFUNCTIONAL ASPARTATE AMINOTRANSFERASE AND GLUTAMATE/ASPARTATE-PREPHENATE AMINOTRANSFERASE-RELATED"/>
    <property type="match status" value="1"/>
</dbReference>
<name>A0AAD7N7L4_9AGAR</name>
<feature type="domain" description="Aminotransferase class I/classII large" evidence="2">
    <location>
        <begin position="43"/>
        <end position="428"/>
    </location>
</feature>
<dbReference type="GO" id="GO:0006520">
    <property type="term" value="P:amino acid metabolic process"/>
    <property type="evidence" value="ECO:0007669"/>
    <property type="project" value="TreeGrafter"/>
</dbReference>
<comment type="caution">
    <text evidence="3">The sequence shown here is derived from an EMBL/GenBank/DDBJ whole genome shotgun (WGS) entry which is preliminary data.</text>
</comment>